<evidence type="ECO:0000256" key="1">
    <source>
        <dbReference type="ARBA" id="ARBA00004514"/>
    </source>
</evidence>
<keyword evidence="23" id="KW-1185">Reference proteome</keyword>
<dbReference type="HAMAP" id="MF_01964">
    <property type="entry name" value="IMPDH"/>
    <property type="match status" value="1"/>
</dbReference>
<comment type="catalytic activity">
    <reaction evidence="13 14 20">
        <text>IMP + NAD(+) + H2O = XMP + NADH + H(+)</text>
        <dbReference type="Rhea" id="RHEA:11708"/>
        <dbReference type="ChEBI" id="CHEBI:15377"/>
        <dbReference type="ChEBI" id="CHEBI:15378"/>
        <dbReference type="ChEBI" id="CHEBI:57464"/>
        <dbReference type="ChEBI" id="CHEBI:57540"/>
        <dbReference type="ChEBI" id="CHEBI:57945"/>
        <dbReference type="ChEBI" id="CHEBI:58053"/>
        <dbReference type="EC" id="1.1.1.205"/>
    </reaction>
</comment>
<evidence type="ECO:0000256" key="19">
    <source>
        <dbReference type="RuleBase" id="RU003927"/>
    </source>
</evidence>
<comment type="subunit">
    <text evidence="14">Homotetramer.</text>
</comment>
<dbReference type="GO" id="GO:0005829">
    <property type="term" value="C:cytosol"/>
    <property type="evidence" value="ECO:0007669"/>
    <property type="project" value="UniProtKB-SubCell"/>
</dbReference>
<reference evidence="22" key="2">
    <citation type="submission" date="2025-09" db="UniProtKB">
        <authorList>
            <consortium name="Ensembl"/>
        </authorList>
    </citation>
    <scope>IDENTIFICATION</scope>
</reference>
<comment type="pathway">
    <text evidence="12 14 20">Purine metabolism; XMP biosynthesis via de novo pathway; XMP from IMP: step 1/1.</text>
</comment>
<evidence type="ECO:0000256" key="18">
    <source>
        <dbReference type="PROSITE-ProRule" id="PRU00703"/>
    </source>
</evidence>
<comment type="subcellular location">
    <subcellularLocation>
        <location evidence="1">Cytoplasm</location>
        <location evidence="1">Cytosol</location>
    </subcellularLocation>
    <subcellularLocation>
        <location evidence="14">Cytoplasm</location>
    </subcellularLocation>
    <subcellularLocation>
        <location evidence="14">Nucleus</location>
    </subcellularLocation>
</comment>
<keyword evidence="2 14" id="KW-0963">Cytoplasm</keyword>
<keyword evidence="9 14" id="KW-0520">NAD</keyword>
<dbReference type="UniPathway" id="UPA00601">
    <property type="reaction ID" value="UER00295"/>
</dbReference>
<feature type="binding site" evidence="14">
    <location>
        <position position="489"/>
    </location>
    <ligand>
        <name>K(+)</name>
        <dbReference type="ChEBI" id="CHEBI:29103"/>
        <note>ligand shared between two tetrameric partners</note>
    </ligand>
</feature>
<evidence type="ECO:0000256" key="15">
    <source>
        <dbReference type="PIRSR" id="PIRSR000130-1"/>
    </source>
</evidence>
<feature type="binding site" evidence="14 16">
    <location>
        <begin position="317"/>
        <end position="319"/>
    </location>
    <ligand>
        <name>NAD(+)</name>
        <dbReference type="ChEBI" id="CHEBI:57540"/>
    </ligand>
</feature>
<evidence type="ECO:0000259" key="21">
    <source>
        <dbReference type="PROSITE" id="PS51371"/>
    </source>
</evidence>
<dbReference type="GeneTree" id="ENSGT00940000157726"/>
<dbReference type="FunFam" id="3.20.20.70:FF:000007">
    <property type="entry name" value="Chromosome 19 SCAF14664, whole genome shotgun sequence"/>
    <property type="match status" value="1"/>
</dbReference>
<comment type="similarity">
    <text evidence="14 19">Belongs to the IMPDH/GMPR family.</text>
</comment>
<dbReference type="NCBIfam" id="TIGR01302">
    <property type="entry name" value="IMP_dehydrog"/>
    <property type="match status" value="1"/>
</dbReference>
<feature type="binding site" evidence="14">
    <location>
        <position position="434"/>
    </location>
    <ligand>
        <name>IMP</name>
        <dbReference type="ChEBI" id="CHEBI:58053"/>
    </ligand>
</feature>
<dbReference type="GO" id="GO:0005634">
    <property type="term" value="C:nucleus"/>
    <property type="evidence" value="ECO:0007669"/>
    <property type="project" value="UniProtKB-SubCell"/>
</dbReference>
<dbReference type="CDD" id="cd00381">
    <property type="entry name" value="IMPDH"/>
    <property type="match status" value="1"/>
</dbReference>
<dbReference type="Proteomes" id="UP000694557">
    <property type="component" value="Unassembled WGS sequence"/>
</dbReference>
<proteinExistence type="inferred from homology"/>
<sequence length="507" mass="55000">MADYLISGQTGYVPDDGLSGQQLFNCGDGLTYNDFLILPGYIDFTSEQVDLTSALTKQITMKTPFVSSPMDTVTESALAIAMALTGGIGFIHHNCTPEFQANEVRKVKRYEQGFITDPVVMSPTDRVADVFQAKARHGFCGIPITDNGHMGGHLVGIISSRDIDFLKEEEHILPLIFLNQCISGVTLKEANEILQRSKKGKLPIVNEEGCLVSIIARTDLKKNRDFPLAAKDSRKQLLCGAAIGTHNDDKYRLDLLVQSGVDVVVLDSSQGNSIFQIDMIKYIKEKYPQLQVIGGNVVTAAQAKNLIDAGVDGLRVGMGSGSICITQEVLACGRPQATAVYKVSEYARRFGVPVVADGGIQTVGHIAKALALGASTVMMGSLLAATNEAPGEYFFSDGIRLKKYRGMGSLDAMDKNLGSQTRYFSECDKIKVAQGVSGAVQDKGSIHKFIPYLLAGIQHSCQDIGSKSLTQLRAMMYSGDLKFEKRTTSAQMEGGVHSLHSYEKRLF</sequence>
<evidence type="ECO:0000313" key="22">
    <source>
        <dbReference type="Ensembl" id="ENSOKIP00005110651.1"/>
    </source>
</evidence>
<comment type="function">
    <text evidence="14">Catalyzes the conversion of inosine 5'-phosphate (IMP) to xanthosine 5'-phosphate (XMP), the first committed and rate-limiting step in the de novo synthesis of guanine nucleotides, and therefore plays an important role in the regulation of cell growth.</text>
</comment>
<feature type="binding site" evidence="14">
    <location>
        <position position="322"/>
    </location>
    <ligand>
        <name>IMP</name>
        <dbReference type="ChEBI" id="CHEBI:58053"/>
    </ligand>
</feature>
<dbReference type="InterPro" id="IPR015875">
    <property type="entry name" value="IMP_DH/GMP_Rdtase_CS"/>
</dbReference>
<feature type="domain" description="CBS" evidence="21">
    <location>
        <begin position="114"/>
        <end position="175"/>
    </location>
</feature>
<dbReference type="Ensembl" id="ENSOKIT00005118500.1">
    <property type="protein sequence ID" value="ENSOKIP00005110651.1"/>
    <property type="gene ID" value="ENSOKIG00005047785.1"/>
</dbReference>
<dbReference type="Pfam" id="PF00571">
    <property type="entry name" value="CBS"/>
    <property type="match status" value="2"/>
</dbReference>
<dbReference type="GO" id="GO:0003938">
    <property type="term" value="F:IMP dehydrogenase activity"/>
    <property type="evidence" value="ECO:0007669"/>
    <property type="project" value="UniProtKB-UniRule"/>
</dbReference>
<feature type="binding site" evidence="14">
    <location>
        <begin position="404"/>
        <end position="408"/>
    </location>
    <ligand>
        <name>IMP</name>
        <dbReference type="ChEBI" id="CHEBI:58053"/>
    </ligand>
</feature>
<evidence type="ECO:0000256" key="5">
    <source>
        <dbReference type="ARBA" id="ARBA00022749"/>
    </source>
</evidence>
<keyword evidence="8 14" id="KW-0560">Oxidoreductase</keyword>
<feature type="binding site" description="in other chain" evidence="14 17">
    <location>
        <position position="324"/>
    </location>
    <ligand>
        <name>K(+)</name>
        <dbReference type="ChEBI" id="CHEBI:29103"/>
        <note>ligand shared between two tetrameric partners</note>
    </ligand>
</feature>
<evidence type="ECO:0000256" key="2">
    <source>
        <dbReference type="ARBA" id="ARBA00022490"/>
    </source>
</evidence>
<dbReference type="InterPro" id="IPR001093">
    <property type="entry name" value="IMP_DH_GMPRt"/>
</dbReference>
<reference evidence="22" key="1">
    <citation type="submission" date="2025-08" db="UniProtKB">
        <authorList>
            <consortium name="Ensembl"/>
        </authorList>
    </citation>
    <scope>IDENTIFICATION</scope>
</reference>
<evidence type="ECO:0000256" key="13">
    <source>
        <dbReference type="ARBA" id="ARBA00048028"/>
    </source>
</evidence>
<comment type="caution">
    <text evidence="14">Lacks conserved residue(s) required for the propagation of feature annotation.</text>
</comment>
<evidence type="ECO:0000256" key="3">
    <source>
        <dbReference type="ARBA" id="ARBA00022723"/>
    </source>
</evidence>
<dbReference type="PANTHER" id="PTHR11911">
    <property type="entry name" value="INOSINE-5-MONOPHOSPHATE DEHYDROGENASE RELATED"/>
    <property type="match status" value="1"/>
</dbReference>
<feature type="binding site" evidence="14 16">
    <location>
        <begin position="267"/>
        <end position="269"/>
    </location>
    <ligand>
        <name>NAD(+)</name>
        <dbReference type="ChEBI" id="CHEBI:57540"/>
    </ligand>
</feature>
<dbReference type="InterPro" id="IPR000644">
    <property type="entry name" value="CBS_dom"/>
</dbReference>
<dbReference type="GO" id="GO:0046872">
    <property type="term" value="F:metal ion binding"/>
    <property type="evidence" value="ECO:0007669"/>
    <property type="project" value="UniProtKB-UniRule"/>
</dbReference>
<protein>
    <recommendedName>
        <fullName evidence="14 20">Inosine-5'-monophosphate dehydrogenase</fullName>
        <shortName evidence="14">IMP dehydrogenase</shortName>
        <shortName evidence="14">IMPD</shortName>
        <shortName evidence="14">IMPDH</shortName>
        <ecNumber evidence="14 20">1.1.1.205</ecNumber>
    </recommendedName>
</protein>
<dbReference type="GO" id="GO:0006177">
    <property type="term" value="P:GMP biosynthetic process"/>
    <property type="evidence" value="ECO:0007669"/>
    <property type="project" value="UniProtKB-UniRule"/>
</dbReference>
<dbReference type="SMART" id="SM00116">
    <property type="entry name" value="CBS"/>
    <property type="match status" value="2"/>
</dbReference>
<gene>
    <name evidence="14" type="primary">IMPDH</name>
    <name evidence="22" type="synonym">IMPDH2</name>
    <name evidence="22" type="synonym">LOC109869820</name>
</gene>
<comment type="activity regulation">
    <text evidence="14">Mycophenolic acid (MPA) is a non-competitive inhibitor that prevents formation of the closed enzyme conformation by binding to the same site as the amobile flap. In contrast, mizoribine monophosphate (MZP) is a competitive inhibitor that induces the closed conformation. MPA is a potent inhibitor of mammalian IMPDHs but a poor inhibitor of the bacterial enzymes. MZP is a more potent inhibitor of bacterial IMPDH.</text>
</comment>
<evidence type="ECO:0000256" key="17">
    <source>
        <dbReference type="PIRSR" id="PIRSR000130-4"/>
    </source>
</evidence>
<name>A0A8C7L6D6_ONCKI</name>
<accession>A0A8C7L6D6</accession>
<evidence type="ECO:0000256" key="20">
    <source>
        <dbReference type="RuleBase" id="RU003928"/>
    </source>
</evidence>
<feature type="binding site" description="in other chain" evidence="14 17">
    <location>
        <position position="319"/>
    </location>
    <ligand>
        <name>K(+)</name>
        <dbReference type="ChEBI" id="CHEBI:29103"/>
        <note>ligand shared between two tetrameric partners</note>
    </ligand>
</feature>
<evidence type="ECO:0000256" key="11">
    <source>
        <dbReference type="ARBA" id="ARBA00023242"/>
    </source>
</evidence>
<keyword evidence="10 18" id="KW-0129">CBS domain</keyword>
<feature type="binding site" evidence="14">
    <location>
        <begin position="357"/>
        <end position="359"/>
    </location>
    <ligand>
        <name>IMP</name>
        <dbReference type="ChEBI" id="CHEBI:58053"/>
    </ligand>
</feature>
<dbReference type="PROSITE" id="PS51371">
    <property type="entry name" value="CBS"/>
    <property type="match status" value="1"/>
</dbReference>
<dbReference type="EC" id="1.1.1.205" evidence="14 20"/>
<dbReference type="SMART" id="SM01240">
    <property type="entry name" value="IMPDH"/>
    <property type="match status" value="1"/>
</dbReference>
<dbReference type="PIRSF" id="PIRSF000130">
    <property type="entry name" value="IMPDH"/>
    <property type="match status" value="1"/>
</dbReference>
<evidence type="ECO:0000256" key="7">
    <source>
        <dbReference type="ARBA" id="ARBA00022958"/>
    </source>
</evidence>
<feature type="active site" description="Proton acceptor" evidence="14 15">
    <location>
        <position position="422"/>
    </location>
</feature>
<evidence type="ECO:0000256" key="9">
    <source>
        <dbReference type="ARBA" id="ARBA00023027"/>
    </source>
</evidence>
<dbReference type="CDD" id="cd04601">
    <property type="entry name" value="CBS_pair_IMPDH"/>
    <property type="match status" value="1"/>
</dbReference>
<dbReference type="Pfam" id="PF00478">
    <property type="entry name" value="IMPDH"/>
    <property type="match status" value="1"/>
</dbReference>
<dbReference type="SUPFAM" id="SSF51412">
    <property type="entry name" value="Inosine monophosphate dehydrogenase (IMPDH)"/>
    <property type="match status" value="2"/>
</dbReference>
<dbReference type="InterPro" id="IPR005990">
    <property type="entry name" value="IMP_DH"/>
</dbReference>
<dbReference type="Gene3D" id="3.20.20.70">
    <property type="entry name" value="Aldolase class I"/>
    <property type="match status" value="1"/>
</dbReference>
<keyword evidence="6 14" id="KW-0658">Purine biosynthesis</keyword>
<evidence type="ECO:0000256" key="16">
    <source>
        <dbReference type="PIRSR" id="PIRSR000130-3"/>
    </source>
</evidence>
<dbReference type="AlphaFoldDB" id="A0A8C7L6D6"/>
<evidence type="ECO:0000256" key="12">
    <source>
        <dbReference type="ARBA" id="ARBA00024330"/>
    </source>
</evidence>
<keyword evidence="11 14" id="KW-0539">Nucleus</keyword>
<evidence type="ECO:0000256" key="10">
    <source>
        <dbReference type="ARBA" id="ARBA00023122"/>
    </source>
</evidence>
<feature type="binding site" evidence="14">
    <location>
        <begin position="380"/>
        <end position="381"/>
    </location>
    <ligand>
        <name>IMP</name>
        <dbReference type="ChEBI" id="CHEBI:58053"/>
    </ligand>
</feature>
<evidence type="ECO:0000256" key="14">
    <source>
        <dbReference type="HAMAP-Rule" id="MF_03156"/>
    </source>
</evidence>
<dbReference type="PROSITE" id="PS00487">
    <property type="entry name" value="IMP_DH_GMP_RED"/>
    <property type="match status" value="1"/>
</dbReference>
<keyword evidence="4" id="KW-0677">Repeat</keyword>
<feature type="active site" description="Thioimidate intermediate" evidence="14 15">
    <location>
        <position position="324"/>
    </location>
</feature>
<evidence type="ECO:0000256" key="6">
    <source>
        <dbReference type="ARBA" id="ARBA00022755"/>
    </source>
</evidence>
<dbReference type="PANTHER" id="PTHR11911:SF121">
    <property type="entry name" value="INOSINE-5'-MONOPHOSPHATE DEHYDROGENASE 2"/>
    <property type="match status" value="1"/>
</dbReference>
<keyword evidence="5 14" id="KW-0332">GMP biosynthesis</keyword>
<evidence type="ECO:0000256" key="4">
    <source>
        <dbReference type="ARBA" id="ARBA00022737"/>
    </source>
</evidence>
<comment type="cofactor">
    <cofactor evidence="14">
        <name>K(+)</name>
        <dbReference type="ChEBI" id="CHEBI:29103"/>
    </cofactor>
</comment>
<evidence type="ECO:0000313" key="23">
    <source>
        <dbReference type="Proteomes" id="UP000694557"/>
    </source>
</evidence>
<feature type="binding site" description="in other chain" evidence="14 17">
    <location>
        <position position="321"/>
    </location>
    <ligand>
        <name>K(+)</name>
        <dbReference type="ChEBI" id="CHEBI:29103"/>
        <note>ligand shared between two tetrameric partners</note>
    </ligand>
</feature>
<evidence type="ECO:0000256" key="8">
    <source>
        <dbReference type="ARBA" id="ARBA00023002"/>
    </source>
</evidence>
<dbReference type="GO" id="GO:0006183">
    <property type="term" value="P:GTP biosynthetic process"/>
    <property type="evidence" value="ECO:0007669"/>
    <property type="project" value="TreeGrafter"/>
</dbReference>
<keyword evidence="7 14" id="KW-0630">Potassium</keyword>
<dbReference type="GO" id="GO:0000166">
    <property type="term" value="F:nucleotide binding"/>
    <property type="evidence" value="ECO:0007669"/>
    <property type="project" value="UniProtKB-UniRule"/>
</dbReference>
<keyword evidence="3 14" id="KW-0479">Metal-binding</keyword>
<dbReference type="InterPro" id="IPR013785">
    <property type="entry name" value="Aldolase_TIM"/>
</dbReference>
<organism evidence="22 23">
    <name type="scientific">Oncorhynchus kisutch</name>
    <name type="common">Coho salmon</name>
    <name type="synonym">Salmo kisutch</name>
    <dbReference type="NCBI Taxonomy" id="8019"/>
    <lineage>
        <taxon>Eukaryota</taxon>
        <taxon>Metazoa</taxon>
        <taxon>Chordata</taxon>
        <taxon>Craniata</taxon>
        <taxon>Vertebrata</taxon>
        <taxon>Euteleostomi</taxon>
        <taxon>Actinopterygii</taxon>
        <taxon>Neopterygii</taxon>
        <taxon>Teleostei</taxon>
        <taxon>Protacanthopterygii</taxon>
        <taxon>Salmoniformes</taxon>
        <taxon>Salmonidae</taxon>
        <taxon>Salmoninae</taxon>
        <taxon>Oncorhynchus</taxon>
    </lineage>
</organism>